<evidence type="ECO:0000313" key="1">
    <source>
        <dbReference type="EMBL" id="KAG2327747.1"/>
    </source>
</evidence>
<dbReference type="EMBL" id="JAAMPC010000002">
    <property type="protein sequence ID" value="KAG2327747.1"/>
    <property type="molecule type" value="Genomic_DNA"/>
</dbReference>
<dbReference type="AlphaFoldDB" id="A0A8X8BBA0"/>
<organism evidence="1 2">
    <name type="scientific">Brassica carinata</name>
    <name type="common">Ethiopian mustard</name>
    <name type="synonym">Abyssinian cabbage</name>
    <dbReference type="NCBI Taxonomy" id="52824"/>
    <lineage>
        <taxon>Eukaryota</taxon>
        <taxon>Viridiplantae</taxon>
        <taxon>Streptophyta</taxon>
        <taxon>Embryophyta</taxon>
        <taxon>Tracheophyta</taxon>
        <taxon>Spermatophyta</taxon>
        <taxon>Magnoliopsida</taxon>
        <taxon>eudicotyledons</taxon>
        <taxon>Gunneridae</taxon>
        <taxon>Pentapetalae</taxon>
        <taxon>rosids</taxon>
        <taxon>malvids</taxon>
        <taxon>Brassicales</taxon>
        <taxon>Brassicaceae</taxon>
        <taxon>Brassiceae</taxon>
        <taxon>Brassica</taxon>
    </lineage>
</organism>
<name>A0A8X8BBA0_BRACI</name>
<evidence type="ECO:0000313" key="2">
    <source>
        <dbReference type="Proteomes" id="UP000886595"/>
    </source>
</evidence>
<reference evidence="1 2" key="1">
    <citation type="submission" date="2020-02" db="EMBL/GenBank/DDBJ databases">
        <authorList>
            <person name="Ma Q."/>
            <person name="Huang Y."/>
            <person name="Song X."/>
            <person name="Pei D."/>
        </authorList>
    </citation>
    <scope>NUCLEOTIDE SEQUENCE [LARGE SCALE GENOMIC DNA]</scope>
    <source>
        <strain evidence="1">Sxm20200214</strain>
        <tissue evidence="1">Leaf</tissue>
    </source>
</reference>
<sequence length="178" mass="19858">MEVNVIDVDDAEELLRSMFEQLEGLSLSEEAAVDETMKPWNINALLEPLPPQFRKKAHPPQQAPLSATAGVIRNLDQLMGPEYHPDTVAYTQYQSMIVVDPTQQLFSSNLNQSYIAATSKIINPTLQTGRSPSQVLYNYLALFTVPPESIHFTPVGSSVETCASADSDQQQPRKKQRR</sequence>
<gene>
    <name evidence="1" type="ORF">Bca52824_010475</name>
</gene>
<keyword evidence="2" id="KW-1185">Reference proteome</keyword>
<dbReference type="Proteomes" id="UP000886595">
    <property type="component" value="Unassembled WGS sequence"/>
</dbReference>
<comment type="caution">
    <text evidence="1">The sequence shown here is derived from an EMBL/GenBank/DDBJ whole genome shotgun (WGS) entry which is preliminary data.</text>
</comment>
<dbReference type="OrthoDB" id="1108552at2759"/>
<protein>
    <submittedName>
        <fullName evidence="1">Uncharacterized protein</fullName>
    </submittedName>
</protein>
<accession>A0A8X8BBA0</accession>
<proteinExistence type="predicted"/>